<dbReference type="GO" id="GO:0016301">
    <property type="term" value="F:kinase activity"/>
    <property type="evidence" value="ECO:0007669"/>
    <property type="project" value="UniProtKB-KW"/>
</dbReference>
<dbReference type="EMBL" id="PKMF04000542">
    <property type="protein sequence ID" value="KAK7826610.1"/>
    <property type="molecule type" value="Genomic_DNA"/>
</dbReference>
<dbReference type="SUPFAM" id="SSF56112">
    <property type="entry name" value="Protein kinase-like (PK-like)"/>
    <property type="match status" value="1"/>
</dbReference>
<evidence type="ECO:0000313" key="2">
    <source>
        <dbReference type="Proteomes" id="UP000237347"/>
    </source>
</evidence>
<comment type="caution">
    <text evidence="1">The sequence shown here is derived from an EMBL/GenBank/DDBJ whole genome shotgun (WGS) entry which is preliminary data.</text>
</comment>
<keyword evidence="2" id="KW-1185">Reference proteome</keyword>
<sequence length="197" mass="21863">MEIFSPARSSDSENYLEIIIPNSSIPHFFPLPNVPTTSLSIPIIFPPTMSETETEDGCSESNKTPRAESQLSYSIVPLLPPARSQTRSSNNYEIIPTDPSISASPRCTIRTAIFNHLTEFLKLKSSNSPKFSHPKKNSILSFFSAAKDLIEISERKQFPLRMLLKATNNFSEDHKIGKGCFGSVYRATLDGGQESGY</sequence>
<reference evidence="1 2" key="1">
    <citation type="journal article" date="2018" name="Sci. Data">
        <title>The draft genome sequence of cork oak.</title>
        <authorList>
            <person name="Ramos A.M."/>
            <person name="Usie A."/>
            <person name="Barbosa P."/>
            <person name="Barros P.M."/>
            <person name="Capote T."/>
            <person name="Chaves I."/>
            <person name="Simoes F."/>
            <person name="Abreu I."/>
            <person name="Carrasquinho I."/>
            <person name="Faro C."/>
            <person name="Guimaraes J.B."/>
            <person name="Mendonca D."/>
            <person name="Nobrega F."/>
            <person name="Rodrigues L."/>
            <person name="Saibo N.J.M."/>
            <person name="Varela M.C."/>
            <person name="Egas C."/>
            <person name="Matos J."/>
            <person name="Miguel C.M."/>
            <person name="Oliveira M.M."/>
            <person name="Ricardo C.P."/>
            <person name="Goncalves S."/>
        </authorList>
    </citation>
    <scope>NUCLEOTIDE SEQUENCE [LARGE SCALE GENOMIC DNA]</scope>
    <source>
        <strain evidence="2">cv. HL8</strain>
    </source>
</reference>
<dbReference type="Gene3D" id="3.30.200.20">
    <property type="entry name" value="Phosphorylase Kinase, domain 1"/>
    <property type="match status" value="1"/>
</dbReference>
<organism evidence="1 2">
    <name type="scientific">Quercus suber</name>
    <name type="common">Cork oak</name>
    <dbReference type="NCBI Taxonomy" id="58331"/>
    <lineage>
        <taxon>Eukaryota</taxon>
        <taxon>Viridiplantae</taxon>
        <taxon>Streptophyta</taxon>
        <taxon>Embryophyta</taxon>
        <taxon>Tracheophyta</taxon>
        <taxon>Spermatophyta</taxon>
        <taxon>Magnoliopsida</taxon>
        <taxon>eudicotyledons</taxon>
        <taxon>Gunneridae</taxon>
        <taxon>Pentapetalae</taxon>
        <taxon>rosids</taxon>
        <taxon>fabids</taxon>
        <taxon>Fagales</taxon>
        <taxon>Fagaceae</taxon>
        <taxon>Quercus</taxon>
    </lineage>
</organism>
<protein>
    <submittedName>
        <fullName evidence="1">Cysteine-rich receptor-like protein kinase 37</fullName>
    </submittedName>
</protein>
<dbReference type="Proteomes" id="UP000237347">
    <property type="component" value="Unassembled WGS sequence"/>
</dbReference>
<gene>
    <name evidence="1" type="primary">CRK37_1</name>
    <name evidence="1" type="ORF">CFP56_032062</name>
</gene>
<dbReference type="InterPro" id="IPR011009">
    <property type="entry name" value="Kinase-like_dom_sf"/>
</dbReference>
<evidence type="ECO:0000313" key="1">
    <source>
        <dbReference type="EMBL" id="KAK7826610.1"/>
    </source>
</evidence>
<name>A0AAW0JID5_QUESU</name>
<dbReference type="AlphaFoldDB" id="A0AAW0JID5"/>
<proteinExistence type="predicted"/>
<accession>A0AAW0JID5</accession>